<dbReference type="InterPro" id="IPR028366">
    <property type="entry name" value="PhoU"/>
</dbReference>
<feature type="domain" description="PhoU" evidence="1">
    <location>
        <begin position="55"/>
        <end position="109"/>
    </location>
</feature>
<dbReference type="SUPFAM" id="SSF109755">
    <property type="entry name" value="PhoU-like"/>
    <property type="match status" value="1"/>
</dbReference>
<protein>
    <submittedName>
        <fullName evidence="2">Phosphate uptake regulator, PhoU</fullName>
    </submittedName>
</protein>
<dbReference type="STRING" id="525903.Taci_0456"/>
<feature type="domain" description="PhoU" evidence="1">
    <location>
        <begin position="127"/>
        <end position="213"/>
    </location>
</feature>
<evidence type="ECO:0000313" key="3">
    <source>
        <dbReference type="Proteomes" id="UP000002030"/>
    </source>
</evidence>
<dbReference type="EnsemblBacteria" id="ACZ18692">
    <property type="protein sequence ID" value="ACZ18692"/>
    <property type="gene ID" value="Taci_0456"/>
</dbReference>
<gene>
    <name evidence="2" type="ordered locus">Taci_0456</name>
</gene>
<evidence type="ECO:0000259" key="1">
    <source>
        <dbReference type="Pfam" id="PF01895"/>
    </source>
</evidence>
<dbReference type="PANTHER" id="PTHR42930:SF3">
    <property type="entry name" value="PHOSPHATE-SPECIFIC TRANSPORT SYSTEM ACCESSORY PROTEIN PHOU"/>
    <property type="match status" value="1"/>
</dbReference>
<dbReference type="InterPro" id="IPR038078">
    <property type="entry name" value="PhoU-like_sf"/>
</dbReference>
<dbReference type="OrthoDB" id="9814256at2"/>
<dbReference type="PANTHER" id="PTHR42930">
    <property type="entry name" value="PHOSPHATE-SPECIFIC TRANSPORT SYSTEM ACCESSORY PROTEIN PHOU"/>
    <property type="match status" value="1"/>
</dbReference>
<dbReference type="RefSeq" id="WP_012869208.1">
    <property type="nucleotide sequence ID" value="NC_013522.1"/>
</dbReference>
<dbReference type="eggNOG" id="COG0704">
    <property type="taxonomic scope" value="Bacteria"/>
</dbReference>
<dbReference type="Pfam" id="PF01895">
    <property type="entry name" value="PhoU"/>
    <property type="match status" value="2"/>
</dbReference>
<dbReference type="KEGG" id="tai:Taci_0456"/>
<keyword evidence="3" id="KW-1185">Reference proteome</keyword>
<accession>D1B8T9</accession>
<dbReference type="Gene3D" id="1.20.58.220">
    <property type="entry name" value="Phosphate transport system protein phou homolog 2, domain 2"/>
    <property type="match status" value="1"/>
</dbReference>
<dbReference type="Proteomes" id="UP000002030">
    <property type="component" value="Chromosome"/>
</dbReference>
<dbReference type="InterPro" id="IPR026022">
    <property type="entry name" value="PhoU_dom"/>
</dbReference>
<dbReference type="GO" id="GO:0030643">
    <property type="term" value="P:intracellular phosphate ion homeostasis"/>
    <property type="evidence" value="ECO:0007669"/>
    <property type="project" value="InterPro"/>
</dbReference>
<dbReference type="AlphaFoldDB" id="D1B8T9"/>
<dbReference type="HOGENOM" id="CLU_078518_3_0_0"/>
<proteinExistence type="predicted"/>
<sequence length="229" mass="25797">MKLFGRSQETGGFDRRDRELLMGMLVSMGALVRDNLSAVLGRLSGPLDDWGMPPDEPVDSMEVRVEQECLRLMALRQPLREDLRFCFAVLRIAKDLERMGDEAQNVYEELSNLKGPVDLAEWGELPLMGSRCLEMMDDAMDSMVRLDGQLAVEVFRRDDQVDQLWGSLRLRAAEAIGDRCGSGRDWAMGLLSLLAVGRHLERVADHCANVAELAYFVITGRRLRGEEIP</sequence>
<name>D1B8T9_THEAS</name>
<evidence type="ECO:0000313" key="2">
    <source>
        <dbReference type="EMBL" id="ACZ18692.1"/>
    </source>
</evidence>
<organism evidence="2 3">
    <name type="scientific">Thermanaerovibrio acidaminovorans (strain ATCC 49978 / DSM 6589 / Su883)</name>
    <name type="common">Selenomonas acidaminovorans</name>
    <dbReference type="NCBI Taxonomy" id="525903"/>
    <lineage>
        <taxon>Bacteria</taxon>
        <taxon>Thermotogati</taxon>
        <taxon>Synergistota</taxon>
        <taxon>Synergistia</taxon>
        <taxon>Synergistales</taxon>
        <taxon>Synergistaceae</taxon>
        <taxon>Thermanaerovibrio</taxon>
    </lineage>
</organism>
<dbReference type="PATRIC" id="fig|525903.6.peg.461"/>
<dbReference type="EMBL" id="CP001818">
    <property type="protein sequence ID" value="ACZ18692.1"/>
    <property type="molecule type" value="Genomic_DNA"/>
</dbReference>
<dbReference type="GO" id="GO:0045936">
    <property type="term" value="P:negative regulation of phosphate metabolic process"/>
    <property type="evidence" value="ECO:0007669"/>
    <property type="project" value="InterPro"/>
</dbReference>
<reference evidence="2 3" key="1">
    <citation type="journal article" date="2009" name="Stand. Genomic Sci.">
        <title>Complete genome sequence of Thermanaerovibrio acidaminovorans type strain (Su883).</title>
        <authorList>
            <person name="Chovatia M."/>
            <person name="Sikorski J."/>
            <person name="Schroder M."/>
            <person name="Lapidus A."/>
            <person name="Nolan M."/>
            <person name="Tice H."/>
            <person name="Glavina Del Rio T."/>
            <person name="Copeland A."/>
            <person name="Cheng J.F."/>
            <person name="Lucas S."/>
            <person name="Chen F."/>
            <person name="Bruce D."/>
            <person name="Goodwin L."/>
            <person name="Pitluck S."/>
            <person name="Ivanova N."/>
            <person name="Mavromatis K."/>
            <person name="Ovchinnikova G."/>
            <person name="Pati A."/>
            <person name="Chen A."/>
            <person name="Palaniappan K."/>
            <person name="Land M."/>
            <person name="Hauser L."/>
            <person name="Chang Y.J."/>
            <person name="Jeffries C.D."/>
            <person name="Chain P."/>
            <person name="Saunders E."/>
            <person name="Detter J.C."/>
            <person name="Brettin T."/>
            <person name="Rohde M."/>
            <person name="Goker M."/>
            <person name="Spring S."/>
            <person name="Bristow J."/>
            <person name="Markowitz V."/>
            <person name="Hugenholtz P."/>
            <person name="Kyrpides N.C."/>
            <person name="Klenk H.P."/>
            <person name="Eisen J.A."/>
        </authorList>
    </citation>
    <scope>NUCLEOTIDE SEQUENCE [LARGE SCALE GENOMIC DNA]</scope>
    <source>
        <strain evidence="3">ATCC 49978 / DSM 6589 / Su883</strain>
    </source>
</reference>